<dbReference type="Proteomes" id="UP001341281">
    <property type="component" value="Chromosome 10"/>
</dbReference>
<evidence type="ECO:0000313" key="3">
    <source>
        <dbReference type="Proteomes" id="UP001341281"/>
    </source>
</evidence>
<evidence type="ECO:0000313" key="2">
    <source>
        <dbReference type="EMBL" id="WVZ96353.1"/>
    </source>
</evidence>
<reference evidence="2 3" key="1">
    <citation type="submission" date="2024-02" db="EMBL/GenBank/DDBJ databases">
        <title>High-quality chromosome-scale genome assembly of Pensacola bahiagrass (Paspalum notatum Flugge var. saurae).</title>
        <authorList>
            <person name="Vega J.M."/>
            <person name="Podio M."/>
            <person name="Orjuela J."/>
            <person name="Siena L.A."/>
            <person name="Pessino S.C."/>
            <person name="Combes M.C."/>
            <person name="Mariac C."/>
            <person name="Albertini E."/>
            <person name="Pupilli F."/>
            <person name="Ortiz J.P.A."/>
            <person name="Leblanc O."/>
        </authorList>
    </citation>
    <scope>NUCLEOTIDE SEQUENCE [LARGE SCALE GENOMIC DNA]</scope>
    <source>
        <strain evidence="2">R1</strain>
        <tissue evidence="2">Leaf</tissue>
    </source>
</reference>
<sequence>MVSKRWLGAASDRGFLRRFLALHPPHFLGFYVTGNGVLRPEFVPVPPSPQPPDPKLSAVLSSVFDAFPECSSSVWDCRNGRVLFDFAMTVHGTRSFGMRDPLRHPDRGTVVELPPPPSTWPECPHAMLLPDGGDGDDDASCYRVDIHR</sequence>
<accession>A0AAQ3URX3</accession>
<evidence type="ECO:0000259" key="1">
    <source>
        <dbReference type="Pfam" id="PF23635"/>
    </source>
</evidence>
<organism evidence="2 3">
    <name type="scientific">Paspalum notatum var. saurae</name>
    <dbReference type="NCBI Taxonomy" id="547442"/>
    <lineage>
        <taxon>Eukaryota</taxon>
        <taxon>Viridiplantae</taxon>
        <taxon>Streptophyta</taxon>
        <taxon>Embryophyta</taxon>
        <taxon>Tracheophyta</taxon>
        <taxon>Spermatophyta</taxon>
        <taxon>Magnoliopsida</taxon>
        <taxon>Liliopsida</taxon>
        <taxon>Poales</taxon>
        <taxon>Poaceae</taxon>
        <taxon>PACMAD clade</taxon>
        <taxon>Panicoideae</taxon>
        <taxon>Andropogonodae</taxon>
        <taxon>Paspaleae</taxon>
        <taxon>Paspalinae</taxon>
        <taxon>Paspalum</taxon>
    </lineage>
</organism>
<gene>
    <name evidence="2" type="ORF">U9M48_042005</name>
</gene>
<keyword evidence="3" id="KW-1185">Reference proteome</keyword>
<feature type="domain" description="F-box protein AT5G49610-like beta-propeller" evidence="1">
    <location>
        <begin position="73"/>
        <end position="147"/>
    </location>
</feature>
<proteinExistence type="predicted"/>
<dbReference type="Pfam" id="PF23635">
    <property type="entry name" value="Beta-prop_AT5G49610-like"/>
    <property type="match status" value="1"/>
</dbReference>
<dbReference type="EMBL" id="CP144754">
    <property type="protein sequence ID" value="WVZ96353.1"/>
    <property type="molecule type" value="Genomic_DNA"/>
</dbReference>
<dbReference type="InterPro" id="IPR056594">
    <property type="entry name" value="AT5G49610-like_b-prop"/>
</dbReference>
<name>A0AAQ3URX3_PASNO</name>
<dbReference type="PANTHER" id="PTHR33207">
    <property type="entry name" value="F-BOX DOMAIN CONTAINING PROTEIN-RELATED"/>
    <property type="match status" value="1"/>
</dbReference>
<protein>
    <recommendedName>
        <fullName evidence="1">F-box protein AT5G49610-like beta-propeller domain-containing protein</fullName>
    </recommendedName>
</protein>
<dbReference type="AlphaFoldDB" id="A0AAQ3URX3"/>